<evidence type="ECO:0000259" key="3">
    <source>
        <dbReference type="PROSITE" id="PS51186"/>
    </source>
</evidence>
<dbReference type="OrthoDB" id="9775804at2"/>
<dbReference type="RefSeq" id="WP_091734458.1">
    <property type="nucleotide sequence ID" value="NZ_FNNQ01000001.1"/>
</dbReference>
<dbReference type="Gene3D" id="3.40.630.30">
    <property type="match status" value="1"/>
</dbReference>
<dbReference type="AlphaFoldDB" id="A0A1H2PYE4"/>
<proteinExistence type="predicted"/>
<feature type="domain" description="N-acetyltransferase" evidence="3">
    <location>
        <begin position="1"/>
        <end position="140"/>
    </location>
</feature>
<protein>
    <submittedName>
        <fullName evidence="4">Acetyltransferase (GNAT) domain-containing protein</fullName>
    </submittedName>
</protein>
<gene>
    <name evidence="4" type="ORF">SAMN05444487_10118</name>
</gene>
<organism evidence="4 5">
    <name type="scientific">Marininema mesophilum</name>
    <dbReference type="NCBI Taxonomy" id="1048340"/>
    <lineage>
        <taxon>Bacteria</taxon>
        <taxon>Bacillati</taxon>
        <taxon>Bacillota</taxon>
        <taxon>Bacilli</taxon>
        <taxon>Bacillales</taxon>
        <taxon>Thermoactinomycetaceae</taxon>
        <taxon>Marininema</taxon>
    </lineage>
</organism>
<accession>A0A1H2PYE4</accession>
<dbReference type="GO" id="GO:0005737">
    <property type="term" value="C:cytoplasm"/>
    <property type="evidence" value="ECO:0007669"/>
    <property type="project" value="TreeGrafter"/>
</dbReference>
<dbReference type="InterPro" id="IPR045039">
    <property type="entry name" value="NSI-like"/>
</dbReference>
<dbReference type="SUPFAM" id="SSF55729">
    <property type="entry name" value="Acyl-CoA N-acyltransferases (Nat)"/>
    <property type="match status" value="1"/>
</dbReference>
<name>A0A1H2PYE4_9BACL</name>
<reference evidence="4 5" key="1">
    <citation type="submission" date="2016-10" db="EMBL/GenBank/DDBJ databases">
        <authorList>
            <person name="de Groot N.N."/>
        </authorList>
    </citation>
    <scope>NUCLEOTIDE SEQUENCE [LARGE SCALE GENOMIC DNA]</scope>
    <source>
        <strain evidence="4 5">DSM 45610</strain>
    </source>
</reference>
<evidence type="ECO:0000256" key="1">
    <source>
        <dbReference type="ARBA" id="ARBA00022679"/>
    </source>
</evidence>
<dbReference type="PROSITE" id="PS51186">
    <property type="entry name" value="GNAT"/>
    <property type="match status" value="1"/>
</dbReference>
<dbReference type="EMBL" id="FNNQ01000001">
    <property type="protein sequence ID" value="SDV99883.1"/>
    <property type="molecule type" value="Genomic_DNA"/>
</dbReference>
<sequence>MVQITNKLDNLNWNELESVFLSAGWKKHKKDLLIRVFLASSFVAIAYEEGKIVGCGRVLSDGEMYACVYDVVIHSEYQGKGIGKAIMSNILSELKDIPFVHLTATTGNELFYTKLGLKKHNTAMARSLNPEYTNEYLSNF</sequence>
<dbReference type="GO" id="GO:0008080">
    <property type="term" value="F:N-acetyltransferase activity"/>
    <property type="evidence" value="ECO:0007669"/>
    <property type="project" value="InterPro"/>
</dbReference>
<dbReference type="CDD" id="cd04301">
    <property type="entry name" value="NAT_SF"/>
    <property type="match status" value="1"/>
</dbReference>
<dbReference type="PANTHER" id="PTHR43626:SF4">
    <property type="entry name" value="GCN5-RELATED N-ACETYLTRANSFERASE 2, CHLOROPLASTIC"/>
    <property type="match status" value="1"/>
</dbReference>
<keyword evidence="1 4" id="KW-0808">Transferase</keyword>
<dbReference type="Pfam" id="PF13508">
    <property type="entry name" value="Acetyltransf_7"/>
    <property type="match status" value="1"/>
</dbReference>
<keyword evidence="2" id="KW-0012">Acyltransferase</keyword>
<keyword evidence="5" id="KW-1185">Reference proteome</keyword>
<evidence type="ECO:0000313" key="4">
    <source>
        <dbReference type="EMBL" id="SDV99883.1"/>
    </source>
</evidence>
<evidence type="ECO:0000256" key="2">
    <source>
        <dbReference type="ARBA" id="ARBA00023315"/>
    </source>
</evidence>
<dbReference type="STRING" id="1048340.SAMN05444487_10118"/>
<dbReference type="Proteomes" id="UP000198534">
    <property type="component" value="Unassembled WGS sequence"/>
</dbReference>
<dbReference type="InterPro" id="IPR000182">
    <property type="entry name" value="GNAT_dom"/>
</dbReference>
<dbReference type="InterPro" id="IPR016181">
    <property type="entry name" value="Acyl_CoA_acyltransferase"/>
</dbReference>
<dbReference type="PANTHER" id="PTHR43626">
    <property type="entry name" value="ACYL-COA N-ACYLTRANSFERASE"/>
    <property type="match status" value="1"/>
</dbReference>
<evidence type="ECO:0000313" key="5">
    <source>
        <dbReference type="Proteomes" id="UP000198534"/>
    </source>
</evidence>